<keyword evidence="5" id="KW-0547">Nucleotide-binding</keyword>
<dbReference type="InterPro" id="IPR036890">
    <property type="entry name" value="HATPase_C_sf"/>
</dbReference>
<accession>A0AA52HAA8</accession>
<keyword evidence="4" id="KW-0808">Transferase</keyword>
<reference evidence="16" key="1">
    <citation type="submission" date="2023-04" db="EMBL/GenBank/DDBJ databases">
        <title>Complete genome sequence of Temperatibacter marinus.</title>
        <authorList>
            <person name="Rong J.-C."/>
            <person name="Yi M.-L."/>
            <person name="Zhao Q."/>
        </authorList>
    </citation>
    <scope>NUCLEOTIDE SEQUENCE</scope>
    <source>
        <strain evidence="16">NBRC 110045</strain>
    </source>
</reference>
<evidence type="ECO:0000256" key="5">
    <source>
        <dbReference type="ARBA" id="ARBA00022741"/>
    </source>
</evidence>
<dbReference type="EC" id="2.7.13.3" evidence="2"/>
<dbReference type="InterPro" id="IPR005467">
    <property type="entry name" value="His_kinase_dom"/>
</dbReference>
<dbReference type="Gene3D" id="3.30.565.10">
    <property type="entry name" value="Histidine kinase-like ATPase, C-terminal domain"/>
    <property type="match status" value="1"/>
</dbReference>
<dbReference type="InterPro" id="IPR004358">
    <property type="entry name" value="Sig_transdc_His_kin-like_C"/>
</dbReference>
<evidence type="ECO:0000256" key="4">
    <source>
        <dbReference type="ARBA" id="ARBA00022679"/>
    </source>
</evidence>
<dbReference type="Proteomes" id="UP001268683">
    <property type="component" value="Chromosome"/>
</dbReference>
<dbReference type="PROSITE" id="PS50112">
    <property type="entry name" value="PAS"/>
    <property type="match status" value="1"/>
</dbReference>
<dbReference type="EMBL" id="CP123872">
    <property type="protein sequence ID" value="WND04056.1"/>
    <property type="molecule type" value="Genomic_DNA"/>
</dbReference>
<evidence type="ECO:0000256" key="6">
    <source>
        <dbReference type="ARBA" id="ARBA00022777"/>
    </source>
</evidence>
<organism evidence="16 17">
    <name type="scientific">Temperatibacter marinus</name>
    <dbReference type="NCBI Taxonomy" id="1456591"/>
    <lineage>
        <taxon>Bacteria</taxon>
        <taxon>Pseudomonadati</taxon>
        <taxon>Pseudomonadota</taxon>
        <taxon>Alphaproteobacteria</taxon>
        <taxon>Kordiimonadales</taxon>
        <taxon>Temperatibacteraceae</taxon>
        <taxon>Temperatibacter</taxon>
    </lineage>
</organism>
<dbReference type="CDD" id="cd16922">
    <property type="entry name" value="HATPase_EvgS-ArcB-TorS-like"/>
    <property type="match status" value="1"/>
</dbReference>
<feature type="domain" description="Response regulatory" evidence="14">
    <location>
        <begin position="416"/>
        <end position="535"/>
    </location>
</feature>
<dbReference type="KEGG" id="tmk:QGN29_06670"/>
<dbReference type="RefSeq" id="WP_310799920.1">
    <property type="nucleotide sequence ID" value="NZ_CP123872.1"/>
</dbReference>
<evidence type="ECO:0000259" key="14">
    <source>
        <dbReference type="PROSITE" id="PS50110"/>
    </source>
</evidence>
<keyword evidence="17" id="KW-1185">Reference proteome</keyword>
<evidence type="ECO:0000313" key="17">
    <source>
        <dbReference type="Proteomes" id="UP001268683"/>
    </source>
</evidence>
<dbReference type="InterPro" id="IPR011006">
    <property type="entry name" value="CheY-like_superfamily"/>
</dbReference>
<dbReference type="GO" id="GO:0005524">
    <property type="term" value="F:ATP binding"/>
    <property type="evidence" value="ECO:0007669"/>
    <property type="project" value="UniProtKB-KW"/>
</dbReference>
<protein>
    <recommendedName>
        <fullName evidence="10">Sensory/regulatory protein RpfC</fullName>
        <ecNumber evidence="2">2.7.13.3</ecNumber>
    </recommendedName>
</protein>
<keyword evidence="7 16" id="KW-0067">ATP-binding</keyword>
<evidence type="ECO:0000256" key="8">
    <source>
        <dbReference type="ARBA" id="ARBA00023012"/>
    </source>
</evidence>
<feature type="domain" description="PAS" evidence="15">
    <location>
        <begin position="9"/>
        <end position="44"/>
    </location>
</feature>
<sequence>MAADAPLSLDLIPTAVLQINTAGQILYANQIMGHLVGYEEVEYLMTLPLANLLFKKNGFHSFDDLPSLFGPIGQEALKRRDGQAVAVSVTYSCNEETAILCFTPAEKIQAHCRSINTQLDEFKNYVSDLQFTQDALEAQGAELARISEEIGHARDLANEANRAKSEFLATMSHELRTPLNGILGMTSMLLNSKIEKHLRENILTIADSGAMLLELLNDILDLSKIEAGHLDLELIGFDLHHLLTQVETLWRPKIEMKGLHFSVSIDQTVPQFIHSDPTRIRQLLTNLINNASKFTHSGSIKINIVQARAGNQAGHLIFSVADTGIGIPKDKLESLFEKFTQADSSTTRQYGGTGLGLAICHQLTELMGGHIDVKSKEGQGSEFSFEIPYTLSEKDKIITLQGEDHLENLPAFMDISLLIAEDNLVNQTVICKILENHIREIDLAGNGLEVLEKLEQGNVYDLILMDIQMPEMDGLEATQKLRQSPDEKAANIPIIALTANAMAGDREYYLKNGLTGYASKPIVMQDLLMEIYRHLTDQEKASFNKPTTDSLSENSSKLAPSAPASKKEQAMDDILACL</sequence>
<feature type="compositionally biased region" description="Low complexity" evidence="12">
    <location>
        <begin position="555"/>
        <end position="564"/>
    </location>
</feature>
<comment type="subunit">
    <text evidence="9">At low DSF concentrations, interacts with RpfF.</text>
</comment>
<evidence type="ECO:0000256" key="9">
    <source>
        <dbReference type="ARBA" id="ARBA00064003"/>
    </source>
</evidence>
<evidence type="ECO:0000256" key="10">
    <source>
        <dbReference type="ARBA" id="ARBA00068150"/>
    </source>
</evidence>
<dbReference type="PROSITE" id="PS50110">
    <property type="entry name" value="RESPONSE_REGULATORY"/>
    <property type="match status" value="1"/>
</dbReference>
<keyword evidence="8" id="KW-0902">Two-component regulatory system</keyword>
<dbReference type="SMART" id="SM00387">
    <property type="entry name" value="HATPase_c"/>
    <property type="match status" value="1"/>
</dbReference>
<evidence type="ECO:0000256" key="11">
    <source>
        <dbReference type="PROSITE-ProRule" id="PRU00169"/>
    </source>
</evidence>
<evidence type="ECO:0000256" key="3">
    <source>
        <dbReference type="ARBA" id="ARBA00022553"/>
    </source>
</evidence>
<dbReference type="InterPro" id="IPR001789">
    <property type="entry name" value="Sig_transdc_resp-reg_receiver"/>
</dbReference>
<dbReference type="InterPro" id="IPR000014">
    <property type="entry name" value="PAS"/>
</dbReference>
<dbReference type="PANTHER" id="PTHR45339:SF1">
    <property type="entry name" value="HYBRID SIGNAL TRANSDUCTION HISTIDINE KINASE J"/>
    <property type="match status" value="1"/>
</dbReference>
<dbReference type="Pfam" id="PF00512">
    <property type="entry name" value="HisKA"/>
    <property type="match status" value="1"/>
</dbReference>
<evidence type="ECO:0000313" key="16">
    <source>
        <dbReference type="EMBL" id="WND04056.1"/>
    </source>
</evidence>
<evidence type="ECO:0000259" key="15">
    <source>
        <dbReference type="PROSITE" id="PS50112"/>
    </source>
</evidence>
<dbReference type="PRINTS" id="PR00344">
    <property type="entry name" value="BCTRLSENSOR"/>
</dbReference>
<feature type="modified residue" description="4-aspartylphosphate" evidence="11">
    <location>
        <position position="466"/>
    </location>
</feature>
<dbReference type="SMART" id="SM00388">
    <property type="entry name" value="HisKA"/>
    <property type="match status" value="1"/>
</dbReference>
<dbReference type="SUPFAM" id="SSF55874">
    <property type="entry name" value="ATPase domain of HSP90 chaperone/DNA topoisomerase II/histidine kinase"/>
    <property type="match status" value="1"/>
</dbReference>
<dbReference type="CDD" id="cd17546">
    <property type="entry name" value="REC_hyHK_CKI1_RcsC-like"/>
    <property type="match status" value="1"/>
</dbReference>
<keyword evidence="3 11" id="KW-0597">Phosphoprotein</keyword>
<dbReference type="AlphaFoldDB" id="A0AA52HAA8"/>
<dbReference type="InterPro" id="IPR003661">
    <property type="entry name" value="HisK_dim/P_dom"/>
</dbReference>
<dbReference type="InterPro" id="IPR036097">
    <property type="entry name" value="HisK_dim/P_sf"/>
</dbReference>
<keyword evidence="6" id="KW-0418">Kinase</keyword>
<dbReference type="PANTHER" id="PTHR45339">
    <property type="entry name" value="HYBRID SIGNAL TRANSDUCTION HISTIDINE KINASE J"/>
    <property type="match status" value="1"/>
</dbReference>
<feature type="compositionally biased region" description="Polar residues" evidence="12">
    <location>
        <begin position="544"/>
        <end position="554"/>
    </location>
</feature>
<evidence type="ECO:0000256" key="2">
    <source>
        <dbReference type="ARBA" id="ARBA00012438"/>
    </source>
</evidence>
<evidence type="ECO:0000259" key="13">
    <source>
        <dbReference type="PROSITE" id="PS50109"/>
    </source>
</evidence>
<gene>
    <name evidence="16" type="ORF">QGN29_06670</name>
</gene>
<dbReference type="CDD" id="cd00082">
    <property type="entry name" value="HisKA"/>
    <property type="match status" value="1"/>
</dbReference>
<dbReference type="SMART" id="SM00448">
    <property type="entry name" value="REC"/>
    <property type="match status" value="1"/>
</dbReference>
<dbReference type="PROSITE" id="PS50109">
    <property type="entry name" value="HIS_KIN"/>
    <property type="match status" value="1"/>
</dbReference>
<dbReference type="Gene3D" id="1.10.287.130">
    <property type="match status" value="1"/>
</dbReference>
<dbReference type="Gene3D" id="3.40.50.2300">
    <property type="match status" value="1"/>
</dbReference>
<dbReference type="FunFam" id="1.10.287.130:FF:000002">
    <property type="entry name" value="Two-component osmosensing histidine kinase"/>
    <property type="match status" value="1"/>
</dbReference>
<dbReference type="SUPFAM" id="SSF52172">
    <property type="entry name" value="CheY-like"/>
    <property type="match status" value="1"/>
</dbReference>
<proteinExistence type="predicted"/>
<dbReference type="Pfam" id="PF02518">
    <property type="entry name" value="HATPase_c"/>
    <property type="match status" value="1"/>
</dbReference>
<dbReference type="FunFam" id="3.30.565.10:FF:000010">
    <property type="entry name" value="Sensor histidine kinase RcsC"/>
    <property type="match status" value="1"/>
</dbReference>
<dbReference type="InterPro" id="IPR003594">
    <property type="entry name" value="HATPase_dom"/>
</dbReference>
<dbReference type="SUPFAM" id="SSF47384">
    <property type="entry name" value="Homodimeric domain of signal transducing histidine kinase"/>
    <property type="match status" value="1"/>
</dbReference>
<name>A0AA52HAA8_9PROT</name>
<dbReference type="Pfam" id="PF00072">
    <property type="entry name" value="Response_reg"/>
    <property type="match status" value="1"/>
</dbReference>
<evidence type="ECO:0000256" key="7">
    <source>
        <dbReference type="ARBA" id="ARBA00022840"/>
    </source>
</evidence>
<comment type="catalytic activity">
    <reaction evidence="1">
        <text>ATP + protein L-histidine = ADP + protein N-phospho-L-histidine.</text>
        <dbReference type="EC" id="2.7.13.3"/>
    </reaction>
</comment>
<feature type="domain" description="Histidine kinase" evidence="13">
    <location>
        <begin position="170"/>
        <end position="391"/>
    </location>
</feature>
<evidence type="ECO:0000256" key="1">
    <source>
        <dbReference type="ARBA" id="ARBA00000085"/>
    </source>
</evidence>
<evidence type="ECO:0000256" key="12">
    <source>
        <dbReference type="SAM" id="MobiDB-lite"/>
    </source>
</evidence>
<dbReference type="GO" id="GO:0000155">
    <property type="term" value="F:phosphorelay sensor kinase activity"/>
    <property type="evidence" value="ECO:0007669"/>
    <property type="project" value="InterPro"/>
</dbReference>
<feature type="region of interest" description="Disordered" evidence="12">
    <location>
        <begin position="543"/>
        <end position="570"/>
    </location>
</feature>